<evidence type="ECO:0000313" key="5">
    <source>
        <dbReference type="Proteomes" id="UP000093267"/>
    </source>
</evidence>
<dbReference type="STRING" id="240427.AYR62_02780"/>
<dbReference type="Proteomes" id="UP000093267">
    <property type="component" value="Chromosome"/>
</dbReference>
<sequence length="405" mass="41685">MLAALTCMGVLSILASPLYTKAANASEPSWTDANTTELLQAKPARLGASNDGTNLYVYLETEKSTTEIFKTFSASYGSGFSKVNKVFKLSAYKDGTVNVLDNSTGTVVGTATISQSATVLDATVNLKDAGLSNGVGKSLSVLGDVSLTGPSLAGTPVATTLKEASSESDSSSSQTDAQEAMSSSDSATSQSSSQANNNNISGNLGITIDGQYADWADKNPTDINIDNDNSVEVSLLSDDKNVYFYVESTPKLSQSSNNFQGNGYELKVGAQTYYITFGSANLSKAGDSQAVSVDIWNPSSGGSDNTTSGTAYVGLKNLQETSGSGTTTNTTWQLECAIPFSALGGTSDSSASSITLTNSNGWQGTVKDTGGSTGPAVIVASGFVIAGAALVKNARGKNKKRRGNK</sequence>
<dbReference type="EMBL" id="CP014924">
    <property type="protein sequence ID" value="ANZ65708.1"/>
    <property type="molecule type" value="Genomic_DNA"/>
</dbReference>
<evidence type="ECO:0000256" key="1">
    <source>
        <dbReference type="SAM" id="MobiDB-lite"/>
    </source>
</evidence>
<dbReference type="InterPro" id="IPR026409">
    <property type="entry name" value="Firmicu_CTERM"/>
</dbReference>
<keyword evidence="5" id="KW-1185">Reference proteome</keyword>
<feature type="compositionally biased region" description="Low complexity" evidence="1">
    <location>
        <begin position="167"/>
        <end position="200"/>
    </location>
</feature>
<dbReference type="SUPFAM" id="SSF49344">
    <property type="entry name" value="CBD9-like"/>
    <property type="match status" value="1"/>
</dbReference>
<proteinExistence type="predicted"/>
<protein>
    <submittedName>
        <fullName evidence="4">Uncharacterized protein</fullName>
    </submittedName>
</protein>
<evidence type="ECO:0000256" key="3">
    <source>
        <dbReference type="SAM" id="SignalP"/>
    </source>
</evidence>
<dbReference type="CDD" id="cd00241">
    <property type="entry name" value="DOMON_like"/>
    <property type="match status" value="1"/>
</dbReference>
<dbReference type="AlphaFoldDB" id="A0A1B2IUH4"/>
<evidence type="ECO:0000313" key="4">
    <source>
        <dbReference type="EMBL" id="ANZ65708.1"/>
    </source>
</evidence>
<evidence type="ECO:0000256" key="2">
    <source>
        <dbReference type="SAM" id="Phobius"/>
    </source>
</evidence>
<organism evidence="4 5">
    <name type="scientific">Secundilactobacillus paracollinoides</name>
    <dbReference type="NCBI Taxonomy" id="240427"/>
    <lineage>
        <taxon>Bacteria</taxon>
        <taxon>Bacillati</taxon>
        <taxon>Bacillota</taxon>
        <taxon>Bacilli</taxon>
        <taxon>Lactobacillales</taxon>
        <taxon>Lactobacillaceae</taxon>
        <taxon>Secundilactobacillus</taxon>
    </lineage>
</organism>
<name>A0A1B2IUH4_9LACO</name>
<keyword evidence="3" id="KW-0732">Signal</keyword>
<feature type="signal peptide" evidence="3">
    <location>
        <begin position="1"/>
        <end position="22"/>
    </location>
</feature>
<accession>A0A1B2IUH4</accession>
<keyword evidence="2" id="KW-0812">Transmembrane</keyword>
<dbReference type="NCBIfam" id="TIGR04145">
    <property type="entry name" value="Firmicu_CTERM"/>
    <property type="match status" value="1"/>
</dbReference>
<feature type="chain" id="PRO_5039163715" evidence="3">
    <location>
        <begin position="23"/>
        <end position="405"/>
    </location>
</feature>
<keyword evidence="2" id="KW-0472">Membrane</keyword>
<keyword evidence="2" id="KW-1133">Transmembrane helix</keyword>
<dbReference type="Gene3D" id="2.60.40.1190">
    <property type="match status" value="1"/>
</dbReference>
<feature type="region of interest" description="Disordered" evidence="1">
    <location>
        <begin position="160"/>
        <end position="200"/>
    </location>
</feature>
<feature type="transmembrane region" description="Helical" evidence="2">
    <location>
        <begin position="373"/>
        <end position="391"/>
    </location>
</feature>
<gene>
    <name evidence="4" type="ORF">AYR63_00135</name>
</gene>
<reference evidence="4 5" key="1">
    <citation type="submission" date="2016-03" db="EMBL/GenBank/DDBJ databases">
        <title>Pediococcus and Lactobacillus from brewery environment - whole genome sequencing and assembly.</title>
        <authorList>
            <person name="Behr J."/>
            <person name="Geissler A.J."/>
            <person name="Vogel R.F."/>
        </authorList>
    </citation>
    <scope>NUCLEOTIDE SEQUENCE [LARGE SCALE GENOMIC DNA]</scope>
    <source>
        <strain evidence="4 5">TMW 1.1995</strain>
    </source>
</reference>